<dbReference type="InterPro" id="IPR001647">
    <property type="entry name" value="HTH_TetR"/>
</dbReference>
<reference evidence="4 5" key="1">
    <citation type="submission" date="2018-06" db="EMBL/GenBank/DDBJ databases">
        <title>Genomic Encyclopedia of Type Strains, Phase III (KMG-III): the genomes of soil and plant-associated and newly described type strains.</title>
        <authorList>
            <person name="Whitman W."/>
        </authorList>
    </citation>
    <scope>NUCLEOTIDE SEQUENCE [LARGE SCALE GENOMIC DNA]</scope>
    <source>
        <strain evidence="4 5">CGMCC 4.7090</strain>
    </source>
</reference>
<evidence type="ECO:0000256" key="1">
    <source>
        <dbReference type="ARBA" id="ARBA00023125"/>
    </source>
</evidence>
<dbReference type="SUPFAM" id="SSF46689">
    <property type="entry name" value="Homeodomain-like"/>
    <property type="match status" value="1"/>
</dbReference>
<dbReference type="InterPro" id="IPR041583">
    <property type="entry name" value="TetR_C_31"/>
</dbReference>
<dbReference type="GO" id="GO:0003677">
    <property type="term" value="F:DNA binding"/>
    <property type="evidence" value="ECO:0007669"/>
    <property type="project" value="UniProtKB-UniRule"/>
</dbReference>
<evidence type="ECO:0000313" key="4">
    <source>
        <dbReference type="EMBL" id="RAK36698.1"/>
    </source>
</evidence>
<evidence type="ECO:0000256" key="2">
    <source>
        <dbReference type="PROSITE-ProRule" id="PRU00335"/>
    </source>
</evidence>
<keyword evidence="5" id="KW-1185">Reference proteome</keyword>
<dbReference type="InterPro" id="IPR009057">
    <property type="entry name" value="Homeodomain-like_sf"/>
</dbReference>
<dbReference type="Pfam" id="PF17940">
    <property type="entry name" value="TetR_C_31"/>
    <property type="match status" value="1"/>
</dbReference>
<accession>A0A327ZJ41</accession>
<comment type="caution">
    <text evidence="4">The sequence shown here is derived from an EMBL/GenBank/DDBJ whole genome shotgun (WGS) entry which is preliminary data.</text>
</comment>
<gene>
    <name evidence="4" type="ORF">B0I29_108288</name>
</gene>
<proteinExistence type="predicted"/>
<dbReference type="EMBL" id="QLMJ01000008">
    <property type="protein sequence ID" value="RAK36698.1"/>
    <property type="molecule type" value="Genomic_DNA"/>
</dbReference>
<dbReference type="RefSeq" id="WP_111650492.1">
    <property type="nucleotide sequence ID" value="NZ_JACHWI010000007.1"/>
</dbReference>
<feature type="DNA-binding region" description="H-T-H motif" evidence="2">
    <location>
        <begin position="25"/>
        <end position="44"/>
    </location>
</feature>
<dbReference type="SUPFAM" id="SSF48498">
    <property type="entry name" value="Tetracyclin repressor-like, C-terminal domain"/>
    <property type="match status" value="1"/>
</dbReference>
<name>A0A327ZJ41_9ACTN</name>
<keyword evidence="1 2" id="KW-0238">DNA-binding</keyword>
<protein>
    <submittedName>
        <fullName evidence="4">TetR family transcriptional regulator</fullName>
    </submittedName>
</protein>
<evidence type="ECO:0000313" key="5">
    <source>
        <dbReference type="Proteomes" id="UP000249341"/>
    </source>
</evidence>
<organism evidence="4 5">
    <name type="scientific">Actinoplanes lutulentus</name>
    <dbReference type="NCBI Taxonomy" id="1287878"/>
    <lineage>
        <taxon>Bacteria</taxon>
        <taxon>Bacillati</taxon>
        <taxon>Actinomycetota</taxon>
        <taxon>Actinomycetes</taxon>
        <taxon>Micromonosporales</taxon>
        <taxon>Micromonosporaceae</taxon>
        <taxon>Actinoplanes</taxon>
    </lineage>
</organism>
<dbReference type="Proteomes" id="UP000249341">
    <property type="component" value="Unassembled WGS sequence"/>
</dbReference>
<dbReference type="InterPro" id="IPR036271">
    <property type="entry name" value="Tet_transcr_reg_TetR-rel_C_sf"/>
</dbReference>
<dbReference type="OrthoDB" id="7506349at2"/>
<feature type="domain" description="HTH tetR-type" evidence="3">
    <location>
        <begin position="2"/>
        <end position="62"/>
    </location>
</feature>
<sequence>MPSRREQLLDAAIGVLGNQGSRALTHRAVDAAASMPYGSTANYYKTRDALISAVVERFAERDRIGWETITTFVRPANTAELAAGLIGYVQRALGPERAVTVARYGLFLEATLRPELRDPLAESARELRKWAATWLREIGSADPEGDCEAVFDYLDGVILHQLAFDGQVGGDWQAAVERTVLRLVA</sequence>
<dbReference type="AlphaFoldDB" id="A0A327ZJ41"/>
<evidence type="ECO:0000259" key="3">
    <source>
        <dbReference type="PROSITE" id="PS50977"/>
    </source>
</evidence>
<dbReference type="Gene3D" id="1.10.357.10">
    <property type="entry name" value="Tetracycline Repressor, domain 2"/>
    <property type="match status" value="1"/>
</dbReference>
<dbReference type="PROSITE" id="PS50977">
    <property type="entry name" value="HTH_TETR_2"/>
    <property type="match status" value="1"/>
</dbReference>